<protein>
    <submittedName>
        <fullName evidence="1">Uncharacterized protein</fullName>
    </submittedName>
</protein>
<evidence type="ECO:0000313" key="1">
    <source>
        <dbReference type="EMBL" id="MPN51945.1"/>
    </source>
</evidence>
<reference evidence="1" key="1">
    <citation type="submission" date="2019-08" db="EMBL/GenBank/DDBJ databases">
        <authorList>
            <person name="Kucharzyk K."/>
            <person name="Murdoch R.W."/>
            <person name="Higgins S."/>
            <person name="Loffler F."/>
        </authorList>
    </citation>
    <scope>NUCLEOTIDE SEQUENCE</scope>
</reference>
<proteinExistence type="predicted"/>
<comment type="caution">
    <text evidence="1">The sequence shown here is derived from an EMBL/GenBank/DDBJ whole genome shotgun (WGS) entry which is preliminary data.</text>
</comment>
<dbReference type="EMBL" id="VSSQ01117563">
    <property type="protein sequence ID" value="MPN51945.1"/>
    <property type="molecule type" value="Genomic_DNA"/>
</dbReference>
<gene>
    <name evidence="1" type="ORF">SDC9_199596</name>
</gene>
<dbReference type="AlphaFoldDB" id="A0A645IKV4"/>
<name>A0A645IKV4_9ZZZZ</name>
<organism evidence="1">
    <name type="scientific">bioreactor metagenome</name>
    <dbReference type="NCBI Taxonomy" id="1076179"/>
    <lineage>
        <taxon>unclassified sequences</taxon>
        <taxon>metagenomes</taxon>
        <taxon>ecological metagenomes</taxon>
    </lineage>
</organism>
<sequence>MQIDAQAQRPRDVALELGVELGAAVDGQRDVPFLWDQPVRHPPEQHPRRVADRAALDARCETGSNQYSFPGHGIR</sequence>
<accession>A0A645IKV4</accession>